<dbReference type="EMBL" id="CP110423">
    <property type="protein sequence ID" value="WAQ83332.1"/>
    <property type="molecule type" value="Genomic_DNA"/>
</dbReference>
<protein>
    <submittedName>
        <fullName evidence="2">Uncharacterized protein</fullName>
    </submittedName>
</protein>
<dbReference type="RefSeq" id="XP_053018887.1">
    <property type="nucleotide sequence ID" value="XM_053167696.1"/>
</dbReference>
<dbReference type="Proteomes" id="UP001164743">
    <property type="component" value="Chromosome 3A"/>
</dbReference>
<name>A0ABY7CFR6_9BASI</name>
<evidence type="ECO:0000313" key="2">
    <source>
        <dbReference type="EMBL" id="WAQ83332.1"/>
    </source>
</evidence>
<accession>A0ABY7CFR6</accession>
<keyword evidence="3" id="KW-1185">Reference proteome</keyword>
<proteinExistence type="predicted"/>
<gene>
    <name evidence="2" type="ORF">PtA15_3A701</name>
</gene>
<evidence type="ECO:0000256" key="1">
    <source>
        <dbReference type="SAM" id="MobiDB-lite"/>
    </source>
</evidence>
<dbReference type="PANTHER" id="PTHR33069">
    <property type="entry name" value="CHROMOSOME 7, WHOLE GENOME SHOTGUN SEQUENCE-RELATED"/>
    <property type="match status" value="1"/>
</dbReference>
<sequence>MGGHKRPALPPSRANSDGRPNRRSDISPRPNPNELPPRAATALGRSPGIARCDRFAEGSYSLNSVVLAAPVPSDKDHDLDILKNHRTEALAQNVYSLIQHGLKPLFNHHADFLLGFEDSKEHQSATPNHSTILQSTTEAFEMIDNLMRWFQKSDFCFIQEHWQASIDCAKAHMLSVIPSLNSLVRDAQESDPANNNESDPQPSATSALQQNQPFQNNSPTTFEPNPPPEASPAQEHQSEVRSAKSSRQD</sequence>
<evidence type="ECO:0000313" key="3">
    <source>
        <dbReference type="Proteomes" id="UP001164743"/>
    </source>
</evidence>
<reference evidence="2" key="1">
    <citation type="submission" date="2022-10" db="EMBL/GenBank/DDBJ databases">
        <title>Puccinia triticina Genome sequencing and assembly.</title>
        <authorList>
            <person name="Li C."/>
        </authorList>
    </citation>
    <scope>NUCLEOTIDE SEQUENCE</scope>
    <source>
        <strain evidence="2">Pt15</strain>
    </source>
</reference>
<feature type="compositionally biased region" description="Basic and acidic residues" evidence="1">
    <location>
        <begin position="236"/>
        <end position="249"/>
    </location>
</feature>
<dbReference type="PANTHER" id="PTHR33069:SF3">
    <property type="entry name" value="DYNEIN HEAVY CHAIN TAIL DOMAIN-CONTAINING PROTEIN"/>
    <property type="match status" value="1"/>
</dbReference>
<feature type="compositionally biased region" description="Polar residues" evidence="1">
    <location>
        <begin position="191"/>
        <end position="223"/>
    </location>
</feature>
<feature type="region of interest" description="Disordered" evidence="1">
    <location>
        <begin position="1"/>
        <end position="44"/>
    </location>
</feature>
<feature type="region of interest" description="Disordered" evidence="1">
    <location>
        <begin position="186"/>
        <end position="249"/>
    </location>
</feature>
<organism evidence="2 3">
    <name type="scientific">Puccinia triticina</name>
    <dbReference type="NCBI Taxonomy" id="208348"/>
    <lineage>
        <taxon>Eukaryota</taxon>
        <taxon>Fungi</taxon>
        <taxon>Dikarya</taxon>
        <taxon>Basidiomycota</taxon>
        <taxon>Pucciniomycotina</taxon>
        <taxon>Pucciniomycetes</taxon>
        <taxon>Pucciniales</taxon>
        <taxon>Pucciniaceae</taxon>
        <taxon>Puccinia</taxon>
    </lineage>
</organism>
<dbReference type="GeneID" id="77808591"/>